<dbReference type="EMBL" id="KZ613953">
    <property type="protein sequence ID" value="PMD34644.1"/>
    <property type="molecule type" value="Genomic_DNA"/>
</dbReference>
<name>A0A2J6R803_HYAVF</name>
<dbReference type="Proteomes" id="UP000235786">
    <property type="component" value="Unassembled WGS sequence"/>
</dbReference>
<evidence type="ECO:0000256" key="1">
    <source>
        <dbReference type="SAM" id="MobiDB-lite"/>
    </source>
</evidence>
<sequence>MTEVKVSFKISLEMVLKPAESEATKPYAKSTSAALFSPVPPQESTKSNSSPQPGLSEQNSADTAGSVSTSSGPGLKEVETVVNTMPQSGTSELTAIVTTGSISTTPVVEAIDSSTLGTIDIEITFELFPKLPPELRLKIWKLVPKSRLVLVRFNIDGRKKHYKFAASFPVILHACRESRHEGLKMYHRAFDSKWALNGVYFNSNIDILRLQGIMQGSQKEFFMRKVQASDLK</sequence>
<evidence type="ECO:0000313" key="4">
    <source>
        <dbReference type="Proteomes" id="UP000235786"/>
    </source>
</evidence>
<feature type="region of interest" description="Disordered" evidence="1">
    <location>
        <begin position="18"/>
        <end position="77"/>
    </location>
</feature>
<feature type="domain" description="2EXR" evidence="2">
    <location>
        <begin position="125"/>
        <end position="208"/>
    </location>
</feature>
<keyword evidence="4" id="KW-1185">Reference proteome</keyword>
<evidence type="ECO:0000259" key="2">
    <source>
        <dbReference type="Pfam" id="PF20150"/>
    </source>
</evidence>
<dbReference type="AlphaFoldDB" id="A0A2J6R803"/>
<dbReference type="PANTHER" id="PTHR35910">
    <property type="entry name" value="2EXR DOMAIN-CONTAINING PROTEIN"/>
    <property type="match status" value="1"/>
</dbReference>
<gene>
    <name evidence="3" type="ORF">L207DRAFT_588160</name>
</gene>
<feature type="compositionally biased region" description="Polar residues" evidence="1">
    <location>
        <begin position="42"/>
        <end position="72"/>
    </location>
</feature>
<evidence type="ECO:0000313" key="3">
    <source>
        <dbReference type="EMBL" id="PMD34644.1"/>
    </source>
</evidence>
<accession>A0A2J6R803</accession>
<protein>
    <recommendedName>
        <fullName evidence="2">2EXR domain-containing protein</fullName>
    </recommendedName>
</protein>
<organism evidence="3 4">
    <name type="scientific">Hyaloscypha variabilis (strain UAMH 11265 / GT02V1 / F)</name>
    <name type="common">Meliniomyces variabilis</name>
    <dbReference type="NCBI Taxonomy" id="1149755"/>
    <lineage>
        <taxon>Eukaryota</taxon>
        <taxon>Fungi</taxon>
        <taxon>Dikarya</taxon>
        <taxon>Ascomycota</taxon>
        <taxon>Pezizomycotina</taxon>
        <taxon>Leotiomycetes</taxon>
        <taxon>Helotiales</taxon>
        <taxon>Hyaloscyphaceae</taxon>
        <taxon>Hyaloscypha</taxon>
        <taxon>Hyaloscypha variabilis</taxon>
    </lineage>
</organism>
<reference evidence="3 4" key="1">
    <citation type="submission" date="2016-04" db="EMBL/GenBank/DDBJ databases">
        <title>A degradative enzymes factory behind the ericoid mycorrhizal symbiosis.</title>
        <authorList>
            <consortium name="DOE Joint Genome Institute"/>
            <person name="Martino E."/>
            <person name="Morin E."/>
            <person name="Grelet G."/>
            <person name="Kuo A."/>
            <person name="Kohler A."/>
            <person name="Daghino S."/>
            <person name="Barry K."/>
            <person name="Choi C."/>
            <person name="Cichocki N."/>
            <person name="Clum A."/>
            <person name="Copeland A."/>
            <person name="Hainaut M."/>
            <person name="Haridas S."/>
            <person name="Labutti K."/>
            <person name="Lindquist E."/>
            <person name="Lipzen A."/>
            <person name="Khouja H.-R."/>
            <person name="Murat C."/>
            <person name="Ohm R."/>
            <person name="Olson A."/>
            <person name="Spatafora J."/>
            <person name="Veneault-Fourrey C."/>
            <person name="Henrissat B."/>
            <person name="Grigoriev I."/>
            <person name="Martin F."/>
            <person name="Perotto S."/>
        </authorList>
    </citation>
    <scope>NUCLEOTIDE SEQUENCE [LARGE SCALE GENOMIC DNA]</scope>
    <source>
        <strain evidence="3 4">F</strain>
    </source>
</reference>
<proteinExistence type="predicted"/>
<dbReference type="PANTHER" id="PTHR35910:SF6">
    <property type="entry name" value="2EXR DOMAIN-CONTAINING PROTEIN"/>
    <property type="match status" value="1"/>
</dbReference>
<dbReference type="Pfam" id="PF20150">
    <property type="entry name" value="2EXR"/>
    <property type="match status" value="1"/>
</dbReference>
<dbReference type="InterPro" id="IPR045518">
    <property type="entry name" value="2EXR"/>
</dbReference>
<dbReference type="OrthoDB" id="3564600at2759"/>